<dbReference type="VEuPathDB" id="FungiDB:HCDG_05818"/>
<dbReference type="AlphaFoldDB" id="C6HHY7"/>
<sequence>MAAVLGFAFAEATAYVLTCASPENPRSQRAIPSNPRSSSARRAYLIRDSRVKLRSANLGSRDSIRGKSRSIYSDNSSVVSAAAYSEALVFINSSRHGQALEHLVKKVTHNNSCRYY</sequence>
<proteinExistence type="predicted"/>
<name>C6HHY7_AJECH</name>
<protein>
    <submittedName>
        <fullName evidence="1">Uncharacterized protein</fullName>
    </submittedName>
</protein>
<dbReference type="HOGENOM" id="CLU_2096154_0_0_1"/>
<evidence type="ECO:0000313" key="1">
    <source>
        <dbReference type="EMBL" id="EER40421.1"/>
    </source>
</evidence>
<evidence type="ECO:0000313" key="2">
    <source>
        <dbReference type="Proteomes" id="UP000002624"/>
    </source>
</evidence>
<organism evidence="1 2">
    <name type="scientific">Ajellomyces capsulatus (strain H143)</name>
    <name type="common">Darling's disease fungus</name>
    <name type="synonym">Histoplasma capsulatum</name>
    <dbReference type="NCBI Taxonomy" id="544712"/>
    <lineage>
        <taxon>Eukaryota</taxon>
        <taxon>Fungi</taxon>
        <taxon>Dikarya</taxon>
        <taxon>Ascomycota</taxon>
        <taxon>Pezizomycotina</taxon>
        <taxon>Eurotiomycetes</taxon>
        <taxon>Eurotiomycetidae</taxon>
        <taxon>Onygenales</taxon>
        <taxon>Ajellomycetaceae</taxon>
        <taxon>Histoplasma</taxon>
    </lineage>
</organism>
<gene>
    <name evidence="1" type="ORF">HCDG_05818</name>
</gene>
<dbReference type="Proteomes" id="UP000002624">
    <property type="component" value="Unassembled WGS sequence"/>
</dbReference>
<dbReference type="EMBL" id="GG692427">
    <property type="protein sequence ID" value="EER40421.1"/>
    <property type="molecule type" value="Genomic_DNA"/>
</dbReference>
<reference evidence="2" key="1">
    <citation type="submission" date="2009-05" db="EMBL/GenBank/DDBJ databases">
        <title>The genome sequence of Ajellomyces capsulatus strain H143.</title>
        <authorList>
            <person name="Champion M."/>
            <person name="Cuomo C.A."/>
            <person name="Ma L.-J."/>
            <person name="Henn M.R."/>
            <person name="Sil A."/>
            <person name="Goldman B."/>
            <person name="Young S.K."/>
            <person name="Kodira C.D."/>
            <person name="Zeng Q."/>
            <person name="Koehrsen M."/>
            <person name="Alvarado L."/>
            <person name="Berlin A.M."/>
            <person name="Borenstein D."/>
            <person name="Chen Z."/>
            <person name="Engels R."/>
            <person name="Freedman E."/>
            <person name="Gellesch M."/>
            <person name="Goldberg J."/>
            <person name="Griggs A."/>
            <person name="Gujja S."/>
            <person name="Heiman D.I."/>
            <person name="Hepburn T.A."/>
            <person name="Howarth C."/>
            <person name="Jen D."/>
            <person name="Larson L."/>
            <person name="Lewis B."/>
            <person name="Mehta T."/>
            <person name="Park D."/>
            <person name="Pearson M."/>
            <person name="Roberts A."/>
            <person name="Saif S."/>
            <person name="Shea T.D."/>
            <person name="Shenoy N."/>
            <person name="Sisk P."/>
            <person name="Stolte C."/>
            <person name="Sykes S."/>
            <person name="Walk T."/>
            <person name="White J."/>
            <person name="Yandava C."/>
            <person name="Klein B."/>
            <person name="McEwen J.G."/>
            <person name="Puccia R."/>
            <person name="Goldman G.H."/>
            <person name="Felipe M.S."/>
            <person name="Nino-Vega G."/>
            <person name="San-Blas G."/>
            <person name="Taylor J.W."/>
            <person name="Mendoza L."/>
            <person name="Galagan J.E."/>
            <person name="Nusbaum C."/>
            <person name="Birren B.W."/>
        </authorList>
    </citation>
    <scope>NUCLEOTIDE SEQUENCE [LARGE SCALE GENOMIC DNA]</scope>
    <source>
        <strain evidence="2">H143</strain>
    </source>
</reference>
<accession>C6HHY7</accession>